<reference evidence="2" key="1">
    <citation type="journal article" date="2015" name="Nature">
        <title>Complex archaea that bridge the gap between prokaryotes and eukaryotes.</title>
        <authorList>
            <person name="Spang A."/>
            <person name="Saw J.H."/>
            <person name="Jorgensen S.L."/>
            <person name="Zaremba-Niedzwiedzka K."/>
            <person name="Martijn J."/>
            <person name="Lind A.E."/>
            <person name="van Eijk R."/>
            <person name="Schleper C."/>
            <person name="Guy L."/>
            <person name="Ettema T.J."/>
        </authorList>
    </citation>
    <scope>NUCLEOTIDE SEQUENCE</scope>
</reference>
<sequence>MARATAPRRIEFKTAKVMRKNRRAQKLAFDQLAKEIQAAIRKPIQKPYPPASAPGRPPHKRSGDLSRGTTVGRKGRTMIVRTLQYGIWLDGGTRRMAARPFIRVRLQDQRKRWSKRMSKLYAKFQKAGV</sequence>
<proteinExistence type="predicted"/>
<dbReference type="EMBL" id="LAZR01008815">
    <property type="protein sequence ID" value="KKM76401.1"/>
    <property type="molecule type" value="Genomic_DNA"/>
</dbReference>
<protein>
    <recommendedName>
        <fullName evidence="3">HK97 gp10 family phage protein</fullName>
    </recommendedName>
</protein>
<dbReference type="AlphaFoldDB" id="A0A0F9KNP9"/>
<name>A0A0F9KNP9_9ZZZZ</name>
<feature type="region of interest" description="Disordered" evidence="1">
    <location>
        <begin position="41"/>
        <end position="73"/>
    </location>
</feature>
<evidence type="ECO:0008006" key="3">
    <source>
        <dbReference type="Google" id="ProtNLM"/>
    </source>
</evidence>
<feature type="compositionally biased region" description="Pro residues" evidence="1">
    <location>
        <begin position="46"/>
        <end position="56"/>
    </location>
</feature>
<accession>A0A0F9KNP9</accession>
<evidence type="ECO:0000256" key="1">
    <source>
        <dbReference type="SAM" id="MobiDB-lite"/>
    </source>
</evidence>
<evidence type="ECO:0000313" key="2">
    <source>
        <dbReference type="EMBL" id="KKM76401.1"/>
    </source>
</evidence>
<gene>
    <name evidence="2" type="ORF">LCGC14_1380570</name>
</gene>
<organism evidence="2">
    <name type="scientific">marine sediment metagenome</name>
    <dbReference type="NCBI Taxonomy" id="412755"/>
    <lineage>
        <taxon>unclassified sequences</taxon>
        <taxon>metagenomes</taxon>
        <taxon>ecological metagenomes</taxon>
    </lineage>
</organism>
<comment type="caution">
    <text evidence="2">The sequence shown here is derived from an EMBL/GenBank/DDBJ whole genome shotgun (WGS) entry which is preliminary data.</text>
</comment>